<dbReference type="OrthoDB" id="9801008at2"/>
<dbReference type="PROSITE" id="PS50943">
    <property type="entry name" value="HTH_CROC1"/>
    <property type="match status" value="1"/>
</dbReference>
<reference evidence="4 5" key="1">
    <citation type="submission" date="2016-10" db="EMBL/GenBank/DDBJ databases">
        <authorList>
            <person name="de Groot N.N."/>
        </authorList>
    </citation>
    <scope>NUCLEOTIDE SEQUENCE [LARGE SCALE GENOMIC DNA]</scope>
    <source>
        <strain evidence="4 5">AR67</strain>
    </source>
</reference>
<feature type="transmembrane region" description="Helical" evidence="2">
    <location>
        <begin position="86"/>
        <end position="103"/>
    </location>
</feature>
<gene>
    <name evidence="4" type="ORF">SAMN02910406_01981</name>
</gene>
<dbReference type="Proteomes" id="UP000182192">
    <property type="component" value="Unassembled WGS sequence"/>
</dbReference>
<dbReference type="EMBL" id="FOKQ01000015">
    <property type="protein sequence ID" value="SFC57758.1"/>
    <property type="molecule type" value="Genomic_DNA"/>
</dbReference>
<dbReference type="CDD" id="cd00093">
    <property type="entry name" value="HTH_XRE"/>
    <property type="match status" value="1"/>
</dbReference>
<keyword evidence="2" id="KW-0812">Transmembrane</keyword>
<dbReference type="PANTHER" id="PTHR46558:SF15">
    <property type="entry name" value="HELIX-TURN-HELIX DOMAIN PROTEIN"/>
    <property type="match status" value="1"/>
</dbReference>
<dbReference type="PANTHER" id="PTHR46558">
    <property type="entry name" value="TRACRIPTIONAL REGULATORY PROTEIN-RELATED-RELATED"/>
    <property type="match status" value="1"/>
</dbReference>
<sequence length="198" mass="22271">MELSKTIKRLRTEKGWSQETLAEKAYVSRQTISNWETEKNYPDVHSLLILSDLFGVSLDELIKGDVETMKNTIHNKDASALKRAEWCGVIGLFLLMAVVTPIFENFGMIGMVIGAVLAGALSVFTFMSFHKMEAIKSEHDIQTQREILAFINGETLDYIEKAKELEIRKSNRRGMIVALVISGISIIVTAIHLIKMLI</sequence>
<dbReference type="InterPro" id="IPR001387">
    <property type="entry name" value="Cro/C1-type_HTH"/>
</dbReference>
<feature type="domain" description="HTH cro/C1-type" evidence="3">
    <location>
        <begin position="7"/>
        <end position="61"/>
    </location>
</feature>
<evidence type="ECO:0000256" key="2">
    <source>
        <dbReference type="SAM" id="Phobius"/>
    </source>
</evidence>
<dbReference type="GO" id="GO:0003677">
    <property type="term" value="F:DNA binding"/>
    <property type="evidence" value="ECO:0007669"/>
    <property type="project" value="UniProtKB-KW"/>
</dbReference>
<dbReference type="Pfam" id="PF01381">
    <property type="entry name" value="HTH_3"/>
    <property type="match status" value="1"/>
</dbReference>
<feature type="transmembrane region" description="Helical" evidence="2">
    <location>
        <begin position="109"/>
        <end position="129"/>
    </location>
</feature>
<proteinExistence type="predicted"/>
<dbReference type="InterPro" id="IPR010982">
    <property type="entry name" value="Lambda_DNA-bd_dom_sf"/>
</dbReference>
<name>A0A1I1KGD7_RUMAL</name>
<dbReference type="Gene3D" id="1.10.260.40">
    <property type="entry name" value="lambda repressor-like DNA-binding domains"/>
    <property type="match status" value="1"/>
</dbReference>
<feature type="transmembrane region" description="Helical" evidence="2">
    <location>
        <begin position="175"/>
        <end position="194"/>
    </location>
</feature>
<accession>A0A1I1KGD7</accession>
<evidence type="ECO:0000256" key="1">
    <source>
        <dbReference type="ARBA" id="ARBA00023125"/>
    </source>
</evidence>
<dbReference type="AlphaFoldDB" id="A0A1I1KGD7"/>
<keyword evidence="2" id="KW-1133">Transmembrane helix</keyword>
<protein>
    <submittedName>
        <fullName evidence="4">DNA-binding transcriptional regulator, XRE-family HTH domain</fullName>
    </submittedName>
</protein>
<keyword evidence="1 4" id="KW-0238">DNA-binding</keyword>
<dbReference type="RefSeq" id="WP_074961410.1">
    <property type="nucleotide sequence ID" value="NZ_FOKQ01000015.1"/>
</dbReference>
<organism evidence="4 5">
    <name type="scientific">Ruminococcus albus</name>
    <dbReference type="NCBI Taxonomy" id="1264"/>
    <lineage>
        <taxon>Bacteria</taxon>
        <taxon>Bacillati</taxon>
        <taxon>Bacillota</taxon>
        <taxon>Clostridia</taxon>
        <taxon>Eubacteriales</taxon>
        <taxon>Oscillospiraceae</taxon>
        <taxon>Ruminococcus</taxon>
    </lineage>
</organism>
<dbReference type="SUPFAM" id="SSF47413">
    <property type="entry name" value="lambda repressor-like DNA-binding domains"/>
    <property type="match status" value="1"/>
</dbReference>
<keyword evidence="2" id="KW-0472">Membrane</keyword>
<evidence type="ECO:0000313" key="4">
    <source>
        <dbReference type="EMBL" id="SFC57758.1"/>
    </source>
</evidence>
<evidence type="ECO:0000259" key="3">
    <source>
        <dbReference type="PROSITE" id="PS50943"/>
    </source>
</evidence>
<dbReference type="SMART" id="SM00530">
    <property type="entry name" value="HTH_XRE"/>
    <property type="match status" value="1"/>
</dbReference>
<evidence type="ECO:0000313" key="5">
    <source>
        <dbReference type="Proteomes" id="UP000182192"/>
    </source>
</evidence>